<organism evidence="10 11">
    <name type="scientific">Thanatephorus cucumeris (strain AG1-IB / isolate 7/3/14)</name>
    <name type="common">Lettuce bottom rot fungus</name>
    <name type="synonym">Rhizoctonia solani</name>
    <dbReference type="NCBI Taxonomy" id="1108050"/>
    <lineage>
        <taxon>Eukaryota</taxon>
        <taxon>Fungi</taxon>
        <taxon>Dikarya</taxon>
        <taxon>Basidiomycota</taxon>
        <taxon>Agaricomycotina</taxon>
        <taxon>Agaricomycetes</taxon>
        <taxon>Cantharellales</taxon>
        <taxon>Ceratobasidiaceae</taxon>
        <taxon>Rhizoctonia</taxon>
        <taxon>Rhizoctonia solani AG-1</taxon>
    </lineage>
</organism>
<gene>
    <name evidence="10" type="ORF">RSOLAG1IB_08604</name>
</gene>
<evidence type="ECO:0000256" key="2">
    <source>
        <dbReference type="ARBA" id="ARBA00010992"/>
    </source>
</evidence>
<comment type="subcellular location">
    <subcellularLocation>
        <location evidence="1">Membrane</location>
        <topology evidence="1">Multi-pass membrane protein</topology>
    </subcellularLocation>
</comment>
<evidence type="ECO:0000259" key="9">
    <source>
        <dbReference type="PROSITE" id="PS50850"/>
    </source>
</evidence>
<feature type="transmembrane region" description="Helical" evidence="8">
    <location>
        <begin position="372"/>
        <end position="391"/>
    </location>
</feature>
<feature type="transmembrane region" description="Helical" evidence="8">
    <location>
        <begin position="317"/>
        <end position="338"/>
    </location>
</feature>
<dbReference type="OrthoDB" id="6133115at2759"/>
<feature type="transmembrane region" description="Helical" evidence="8">
    <location>
        <begin position="345"/>
        <end position="366"/>
    </location>
</feature>
<dbReference type="GO" id="GO:0016020">
    <property type="term" value="C:membrane"/>
    <property type="evidence" value="ECO:0007669"/>
    <property type="project" value="UniProtKB-SubCell"/>
</dbReference>
<sequence>MSNLKDESPVPVLAAERRERMAAALAVDPGHKTWSWRGIQFILIALCVCCCSEDAGFDGAVMSGINAMKQYQAYFGMSESGAQTGIVFGIYTIGALVGSFPAGGIGAVLSATATNRGAFISGRFLTGVGMGCANTSAKSYLAEIVPPQSRGFWIGLFNSLYGYYIGQMSATGMMVATGRWTGHELAWRLPLYIQAVPAGINVLSVYLCPESPRWLYANGRKDEARMVLGKLHSSTCNPYSPVVEIEMEEIEEKTSLDGADKRFWDFGSLFKTASNRYRTGSAVMVGIFSQISGNGMITYFLPVLLGQAGITSQDKKLTLTFVNSITSMAGALTGSAVIDRLGRRTLLLGSTTMLICILGIIIGLLSSHGNTTQANAGITFIYLFMVTYTFGWTPTHAVYPAEVLSYQSRAKGLALVNILNKVVSCINTFGLPVALEKLGWKTYVIFLVWDSFELVMLYMFVVETKGLTLEQIDEIFLEPSTRQHNVSRTAVSNGEEKTV</sequence>
<name>A0A0B7FQM5_THACB</name>
<dbReference type="FunFam" id="1.20.1250.20:FF:000134">
    <property type="entry name" value="MFS sugar transporter protein"/>
    <property type="match status" value="1"/>
</dbReference>
<feature type="transmembrane region" description="Helical" evidence="8">
    <location>
        <begin position="281"/>
        <end position="305"/>
    </location>
</feature>
<dbReference type="InterPro" id="IPR005828">
    <property type="entry name" value="MFS_sugar_transport-like"/>
</dbReference>
<keyword evidence="11" id="KW-1185">Reference proteome</keyword>
<evidence type="ECO:0000256" key="4">
    <source>
        <dbReference type="ARBA" id="ARBA00022692"/>
    </source>
</evidence>
<dbReference type="InterPro" id="IPR003663">
    <property type="entry name" value="Sugar/inositol_transpt"/>
</dbReference>
<dbReference type="InterPro" id="IPR036259">
    <property type="entry name" value="MFS_trans_sf"/>
</dbReference>
<dbReference type="GO" id="GO:0005351">
    <property type="term" value="F:carbohydrate:proton symporter activity"/>
    <property type="evidence" value="ECO:0007669"/>
    <property type="project" value="TreeGrafter"/>
</dbReference>
<dbReference type="InterPro" id="IPR005829">
    <property type="entry name" value="Sugar_transporter_CS"/>
</dbReference>
<evidence type="ECO:0000313" key="11">
    <source>
        <dbReference type="Proteomes" id="UP000059188"/>
    </source>
</evidence>
<dbReference type="PROSITE" id="PS00217">
    <property type="entry name" value="SUGAR_TRANSPORT_2"/>
    <property type="match status" value="1"/>
</dbReference>
<evidence type="ECO:0000256" key="5">
    <source>
        <dbReference type="ARBA" id="ARBA00022989"/>
    </source>
</evidence>
<evidence type="ECO:0000313" key="10">
    <source>
        <dbReference type="EMBL" id="CEL58513.1"/>
    </source>
</evidence>
<protein>
    <submittedName>
        <fullName evidence="10">Lactose permease</fullName>
    </submittedName>
</protein>
<feature type="transmembrane region" description="Helical" evidence="8">
    <location>
        <begin position="443"/>
        <end position="462"/>
    </location>
</feature>
<dbReference type="Pfam" id="PF00083">
    <property type="entry name" value="Sugar_tr"/>
    <property type="match status" value="1"/>
</dbReference>
<feature type="domain" description="Major facilitator superfamily (MFS) profile" evidence="9">
    <location>
        <begin position="1"/>
        <end position="465"/>
    </location>
</feature>
<keyword evidence="4 8" id="KW-0812">Transmembrane</keyword>
<comment type="catalytic activity">
    <reaction evidence="7">
        <text>myo-inositol(out) + H(+)(out) = myo-inositol(in) + H(+)(in)</text>
        <dbReference type="Rhea" id="RHEA:60364"/>
        <dbReference type="ChEBI" id="CHEBI:15378"/>
        <dbReference type="ChEBI" id="CHEBI:17268"/>
    </reaction>
</comment>
<dbReference type="InterPro" id="IPR020846">
    <property type="entry name" value="MFS_dom"/>
</dbReference>
<evidence type="ECO:0000256" key="8">
    <source>
        <dbReference type="SAM" id="Phobius"/>
    </source>
</evidence>
<dbReference type="SUPFAM" id="SSF103473">
    <property type="entry name" value="MFS general substrate transporter"/>
    <property type="match status" value="1"/>
</dbReference>
<keyword evidence="5 8" id="KW-1133">Transmembrane helix</keyword>
<dbReference type="STRING" id="1108050.A0A0B7FQM5"/>
<dbReference type="InterPro" id="IPR050360">
    <property type="entry name" value="MFS_Sugar_Transporters"/>
</dbReference>
<dbReference type="Proteomes" id="UP000059188">
    <property type="component" value="Unassembled WGS sequence"/>
</dbReference>
<comment type="similarity">
    <text evidence="2">Belongs to the major facilitator superfamily. Sugar transporter (TC 2.A.1.1) family.</text>
</comment>
<dbReference type="AlphaFoldDB" id="A0A0B7FQM5"/>
<evidence type="ECO:0000256" key="3">
    <source>
        <dbReference type="ARBA" id="ARBA00022448"/>
    </source>
</evidence>
<evidence type="ECO:0000256" key="7">
    <source>
        <dbReference type="ARBA" id="ARBA00049119"/>
    </source>
</evidence>
<evidence type="ECO:0000256" key="1">
    <source>
        <dbReference type="ARBA" id="ARBA00004141"/>
    </source>
</evidence>
<dbReference type="PANTHER" id="PTHR48022:SF79">
    <property type="entry name" value="LACTOSE PERMEASE, PUTATIVE (AFU_ORTHOLOGUE AFUA_6G01860)-RELATED"/>
    <property type="match status" value="1"/>
</dbReference>
<dbReference type="PROSITE" id="PS00216">
    <property type="entry name" value="SUGAR_TRANSPORT_1"/>
    <property type="match status" value="1"/>
</dbReference>
<dbReference type="Gene3D" id="1.20.1250.20">
    <property type="entry name" value="MFS general substrate transporter like domains"/>
    <property type="match status" value="1"/>
</dbReference>
<keyword evidence="3" id="KW-0813">Transport</keyword>
<feature type="transmembrane region" description="Helical" evidence="8">
    <location>
        <begin position="412"/>
        <end position="431"/>
    </location>
</feature>
<proteinExistence type="inferred from homology"/>
<dbReference type="PROSITE" id="PS50850">
    <property type="entry name" value="MFS"/>
    <property type="match status" value="1"/>
</dbReference>
<dbReference type="PRINTS" id="PR00171">
    <property type="entry name" value="SUGRTRNSPORT"/>
</dbReference>
<dbReference type="PANTHER" id="PTHR48022">
    <property type="entry name" value="PLASTIDIC GLUCOSE TRANSPORTER 4"/>
    <property type="match status" value="1"/>
</dbReference>
<reference evidence="10 11" key="1">
    <citation type="submission" date="2014-11" db="EMBL/GenBank/DDBJ databases">
        <authorList>
            <person name="Wibberg Daniel"/>
        </authorList>
    </citation>
    <scope>NUCLEOTIDE SEQUENCE [LARGE SCALE GENOMIC DNA]</scope>
    <source>
        <strain evidence="10">Rhizoctonia solani AG1-IB 7/3/14</strain>
    </source>
</reference>
<dbReference type="EMBL" id="LN679130">
    <property type="protein sequence ID" value="CEL58513.1"/>
    <property type="molecule type" value="Genomic_DNA"/>
</dbReference>
<accession>A0A0B7FQM5</accession>
<evidence type="ECO:0000256" key="6">
    <source>
        <dbReference type="ARBA" id="ARBA00023136"/>
    </source>
</evidence>
<keyword evidence="6 8" id="KW-0472">Membrane</keyword>